<organism evidence="3 4">
    <name type="scientific">Mucuna pruriens</name>
    <name type="common">Velvet bean</name>
    <name type="synonym">Dolichos pruriens</name>
    <dbReference type="NCBI Taxonomy" id="157652"/>
    <lineage>
        <taxon>Eukaryota</taxon>
        <taxon>Viridiplantae</taxon>
        <taxon>Streptophyta</taxon>
        <taxon>Embryophyta</taxon>
        <taxon>Tracheophyta</taxon>
        <taxon>Spermatophyta</taxon>
        <taxon>Magnoliopsida</taxon>
        <taxon>eudicotyledons</taxon>
        <taxon>Gunneridae</taxon>
        <taxon>Pentapetalae</taxon>
        <taxon>rosids</taxon>
        <taxon>fabids</taxon>
        <taxon>Fabales</taxon>
        <taxon>Fabaceae</taxon>
        <taxon>Papilionoideae</taxon>
        <taxon>50 kb inversion clade</taxon>
        <taxon>NPAAA clade</taxon>
        <taxon>indigoferoid/millettioid clade</taxon>
        <taxon>Phaseoleae</taxon>
        <taxon>Mucuna</taxon>
    </lineage>
</organism>
<dbReference type="SUPFAM" id="SSF52058">
    <property type="entry name" value="L domain-like"/>
    <property type="match status" value="1"/>
</dbReference>
<dbReference type="AlphaFoldDB" id="A0A371H7D1"/>
<evidence type="ECO:0000313" key="3">
    <source>
        <dbReference type="EMBL" id="RDX98704.1"/>
    </source>
</evidence>
<accession>A0A371H7D1</accession>
<dbReference type="OrthoDB" id="1434552at2759"/>
<feature type="non-terminal residue" evidence="3">
    <location>
        <position position="1"/>
    </location>
</feature>
<dbReference type="EMBL" id="QJKJ01003394">
    <property type="protein sequence ID" value="RDX98704.1"/>
    <property type="molecule type" value="Genomic_DNA"/>
</dbReference>
<protein>
    <submittedName>
        <fullName evidence="3">F-box/LRR-repeat protein</fullName>
    </submittedName>
</protein>
<evidence type="ECO:0000259" key="2">
    <source>
        <dbReference type="Pfam" id="PF00646"/>
    </source>
</evidence>
<dbReference type="Gene3D" id="3.80.10.10">
    <property type="entry name" value="Ribonuclease Inhibitor"/>
    <property type="match status" value="1"/>
</dbReference>
<dbReference type="InterPro" id="IPR053197">
    <property type="entry name" value="F-box_SCFL_complex_component"/>
</dbReference>
<feature type="region of interest" description="Disordered" evidence="1">
    <location>
        <begin position="1"/>
        <end position="28"/>
    </location>
</feature>
<dbReference type="STRING" id="157652.A0A371H7D1"/>
<gene>
    <name evidence="3" type="ORF">CR513_18335</name>
</gene>
<proteinExistence type="predicted"/>
<dbReference type="Pfam" id="PF00646">
    <property type="entry name" value="F-box"/>
    <property type="match status" value="1"/>
</dbReference>
<comment type="caution">
    <text evidence="3">The sequence shown here is derived from an EMBL/GenBank/DDBJ whole genome shotgun (WGS) entry which is preliminary data.</text>
</comment>
<dbReference type="PANTHER" id="PTHR34223:SF51">
    <property type="entry name" value="OS06G0556300 PROTEIN"/>
    <property type="match status" value="1"/>
</dbReference>
<sequence length="410" mass="46773">MEEGKETKGKLMMEMKRQRASGRDSKEERDRLSELSDCVLLHIMKFMDTRYAVQTCILSKRWKNLWKCLTTLYFHDRYFRSIENFNKFVSQVLSSRDSSIPVLNLHFCPFNITPAKLLNRVMKYAVMHNVQKLRINISFPTNMPNLFDPQIFSCPSLTVLELYNSGPPLELPKFLQLPALKNLLLTNVSFTPSDNDCAEPFSTCKLLNTLVLQGCSLHKDAKVLLISNSNLSSLNLDNTFQATPNNLDTFQHKIVLSTPNLSSLTIMDYLSFSCHQLSSTCDLSFLEEGSICTTLPKIIGWLQVFTNVKTLTLNSETLRILLNDLSKLPTMSTQPPCLVRLESLKVQMIPWISISDEEVNKSCYHKLLKVISLVSDALFLGRIVGNIKEVEEKVLRGRYRTKGMEISVLN</sequence>
<dbReference type="InterPro" id="IPR036047">
    <property type="entry name" value="F-box-like_dom_sf"/>
</dbReference>
<feature type="domain" description="F-box" evidence="2">
    <location>
        <begin position="32"/>
        <end position="67"/>
    </location>
</feature>
<dbReference type="InterPro" id="IPR001810">
    <property type="entry name" value="F-box_dom"/>
</dbReference>
<keyword evidence="4" id="KW-1185">Reference proteome</keyword>
<evidence type="ECO:0000256" key="1">
    <source>
        <dbReference type="SAM" id="MobiDB-lite"/>
    </source>
</evidence>
<dbReference type="Proteomes" id="UP000257109">
    <property type="component" value="Unassembled WGS sequence"/>
</dbReference>
<evidence type="ECO:0000313" key="4">
    <source>
        <dbReference type="Proteomes" id="UP000257109"/>
    </source>
</evidence>
<dbReference type="InterPro" id="IPR053781">
    <property type="entry name" value="F-box_AtFBL13-like"/>
</dbReference>
<dbReference type="InterPro" id="IPR032675">
    <property type="entry name" value="LRR_dom_sf"/>
</dbReference>
<dbReference type="PANTHER" id="PTHR34223">
    <property type="entry name" value="OS11G0201299 PROTEIN"/>
    <property type="match status" value="1"/>
</dbReference>
<reference evidence="3" key="1">
    <citation type="submission" date="2018-05" db="EMBL/GenBank/DDBJ databases">
        <title>Draft genome of Mucuna pruriens seed.</title>
        <authorList>
            <person name="Nnadi N.E."/>
            <person name="Vos R."/>
            <person name="Hasami M.H."/>
            <person name="Devisetty U.K."/>
            <person name="Aguiy J.C."/>
        </authorList>
    </citation>
    <scope>NUCLEOTIDE SEQUENCE [LARGE SCALE GENOMIC DNA]</scope>
    <source>
        <strain evidence="3">JCA_2017</strain>
    </source>
</reference>
<name>A0A371H7D1_MUCPR</name>
<dbReference type="SUPFAM" id="SSF81383">
    <property type="entry name" value="F-box domain"/>
    <property type="match status" value="1"/>
</dbReference>
<dbReference type="CDD" id="cd22160">
    <property type="entry name" value="F-box_AtFBL13-like"/>
    <property type="match status" value="1"/>
</dbReference>